<proteinExistence type="predicted"/>
<dbReference type="SUPFAM" id="SSF51735">
    <property type="entry name" value="NAD(P)-binding Rossmann-fold domains"/>
    <property type="match status" value="1"/>
</dbReference>
<evidence type="ECO:0000313" key="4">
    <source>
        <dbReference type="Proteomes" id="UP001152519"/>
    </source>
</evidence>
<evidence type="ECO:0000256" key="1">
    <source>
        <dbReference type="ARBA" id="ARBA00023002"/>
    </source>
</evidence>
<dbReference type="InterPro" id="IPR013154">
    <property type="entry name" value="ADH-like_N"/>
</dbReference>
<keyword evidence="4" id="KW-1185">Reference proteome</keyword>
<sequence length="321" mass="33491">MTIRMRAISQDAYGGPQVLKVVEVDRPAPGPGEVLVRVRAAGVNPADWKIRSGQVTRFGEPPFTLGLDVCGVVEAVGEQVTRFRPGDEVYGVTLPPRGAYAEYAVAPVGTLAAKPPSLDSVHAAALPVAALTAWQALVRTADVRAGQRVLVHAAAGGVGHLAVQIAKARGAHVIGTARTGNHAFLRELGADQLVDYTAVDFAATVTGVDVVLDTVGGDYGPRSLDTLAPGGLLVDVTGSTGSDAHRDAVRARAGERGLRFTEFGFTPSGTDLDAITALVEQGELRAAVDQVLPLEHAALAHERSETNRAKGKIVLTPQRES</sequence>
<gene>
    <name evidence="3" type="ORF">SCOCK_340064</name>
</gene>
<dbReference type="CDD" id="cd05289">
    <property type="entry name" value="MDR_like_2"/>
    <property type="match status" value="1"/>
</dbReference>
<dbReference type="Gene3D" id="3.90.180.10">
    <property type="entry name" value="Medium-chain alcohol dehydrogenases, catalytic domain"/>
    <property type="match status" value="1"/>
</dbReference>
<dbReference type="InterPro" id="IPR036291">
    <property type="entry name" value="NAD(P)-bd_dom_sf"/>
</dbReference>
<dbReference type="Pfam" id="PF08240">
    <property type="entry name" value="ADH_N"/>
    <property type="match status" value="1"/>
</dbReference>
<dbReference type="AlphaFoldDB" id="A0A9W4DY41"/>
<keyword evidence="1" id="KW-0560">Oxidoreductase</keyword>
<evidence type="ECO:0000259" key="2">
    <source>
        <dbReference type="SMART" id="SM00829"/>
    </source>
</evidence>
<dbReference type="GO" id="GO:0008270">
    <property type="term" value="F:zinc ion binding"/>
    <property type="evidence" value="ECO:0007669"/>
    <property type="project" value="InterPro"/>
</dbReference>
<dbReference type="Pfam" id="PF13602">
    <property type="entry name" value="ADH_zinc_N_2"/>
    <property type="match status" value="1"/>
</dbReference>
<dbReference type="PANTHER" id="PTHR11695:SF294">
    <property type="entry name" value="RETICULON-4-INTERACTING PROTEIN 1, MITOCHONDRIAL"/>
    <property type="match status" value="1"/>
</dbReference>
<dbReference type="InterPro" id="IPR011032">
    <property type="entry name" value="GroES-like_sf"/>
</dbReference>
<dbReference type="Gene3D" id="3.40.50.720">
    <property type="entry name" value="NAD(P)-binding Rossmann-like Domain"/>
    <property type="match status" value="1"/>
</dbReference>
<dbReference type="EMBL" id="CAJSLV010000064">
    <property type="protein sequence ID" value="CAG6395640.1"/>
    <property type="molecule type" value="Genomic_DNA"/>
</dbReference>
<dbReference type="GO" id="GO:0016491">
    <property type="term" value="F:oxidoreductase activity"/>
    <property type="evidence" value="ECO:0007669"/>
    <property type="project" value="UniProtKB-KW"/>
</dbReference>
<reference evidence="3" key="1">
    <citation type="submission" date="2021-05" db="EMBL/GenBank/DDBJ databases">
        <authorList>
            <person name="Arsene-Ploetze F."/>
        </authorList>
    </citation>
    <scope>NUCLEOTIDE SEQUENCE</scope>
    <source>
        <strain evidence="3">DSM 42138</strain>
    </source>
</reference>
<protein>
    <submittedName>
        <fullName evidence="3">NADPH:quinone reductase-like Zn-dependent oxidoreductase</fullName>
    </submittedName>
</protein>
<feature type="domain" description="Enoyl reductase (ER)" evidence="2">
    <location>
        <begin position="14"/>
        <end position="315"/>
    </location>
</feature>
<comment type="caution">
    <text evidence="3">The sequence shown here is derived from an EMBL/GenBank/DDBJ whole genome shotgun (WGS) entry which is preliminary data.</text>
</comment>
<accession>A0A9W4DY41</accession>
<dbReference type="PROSITE" id="PS01162">
    <property type="entry name" value="QOR_ZETA_CRYSTAL"/>
    <property type="match status" value="1"/>
</dbReference>
<dbReference type="InterPro" id="IPR050700">
    <property type="entry name" value="YIM1/Zinc_Alcohol_DH_Fams"/>
</dbReference>
<dbReference type="PANTHER" id="PTHR11695">
    <property type="entry name" value="ALCOHOL DEHYDROGENASE RELATED"/>
    <property type="match status" value="1"/>
</dbReference>
<dbReference type="RefSeq" id="WP_251492932.1">
    <property type="nucleotide sequence ID" value="NZ_CAJSLV010000064.1"/>
</dbReference>
<dbReference type="InterPro" id="IPR002364">
    <property type="entry name" value="Quin_OxRdtase/zeta-crystal_CS"/>
</dbReference>
<evidence type="ECO:0000313" key="3">
    <source>
        <dbReference type="EMBL" id="CAG6395640.1"/>
    </source>
</evidence>
<dbReference type="SMART" id="SM00829">
    <property type="entry name" value="PKS_ER"/>
    <property type="match status" value="1"/>
</dbReference>
<name>A0A9W4DY41_9ACTN</name>
<dbReference type="Proteomes" id="UP001152519">
    <property type="component" value="Unassembled WGS sequence"/>
</dbReference>
<organism evidence="3 4">
    <name type="scientific">Actinacidiphila cocklensis</name>
    <dbReference type="NCBI Taxonomy" id="887465"/>
    <lineage>
        <taxon>Bacteria</taxon>
        <taxon>Bacillati</taxon>
        <taxon>Actinomycetota</taxon>
        <taxon>Actinomycetes</taxon>
        <taxon>Kitasatosporales</taxon>
        <taxon>Streptomycetaceae</taxon>
        <taxon>Actinacidiphila</taxon>
    </lineage>
</organism>
<dbReference type="SUPFAM" id="SSF50129">
    <property type="entry name" value="GroES-like"/>
    <property type="match status" value="1"/>
</dbReference>
<dbReference type="InterPro" id="IPR020843">
    <property type="entry name" value="ER"/>
</dbReference>